<evidence type="ECO:0000313" key="3">
    <source>
        <dbReference type="Proteomes" id="UP000271554"/>
    </source>
</evidence>
<dbReference type="GO" id="GO:0004497">
    <property type="term" value="F:monooxygenase activity"/>
    <property type="evidence" value="ECO:0007669"/>
    <property type="project" value="InterPro"/>
</dbReference>
<protein>
    <submittedName>
        <fullName evidence="2">Cytochrome P450 165B3</fullName>
        <ecNumber evidence="2">1.14.-.-</ecNumber>
    </submittedName>
</protein>
<dbReference type="PANTHER" id="PTHR46696:SF3">
    <property type="entry name" value="PULCHERRIMINIC ACID SYNTHASE"/>
    <property type="match status" value="1"/>
</dbReference>
<dbReference type="Proteomes" id="UP000271554">
    <property type="component" value="Chromosome"/>
</dbReference>
<dbReference type="EC" id="1.14.-.-" evidence="2"/>
<dbReference type="InterPro" id="IPR002397">
    <property type="entry name" value="Cyt_P450_B"/>
</dbReference>
<dbReference type="InterPro" id="IPR036396">
    <property type="entry name" value="Cyt_P450_sf"/>
</dbReference>
<dbReference type="PRINTS" id="PR00359">
    <property type="entry name" value="BP450"/>
</dbReference>
<dbReference type="RefSeq" id="WP_162952354.1">
    <property type="nucleotide sequence ID" value="NZ_CP032698.1"/>
</dbReference>
<evidence type="ECO:0000313" key="2">
    <source>
        <dbReference type="EMBL" id="AYG78331.1"/>
    </source>
</evidence>
<keyword evidence="3" id="KW-1185">Reference proteome</keyword>
<dbReference type="GO" id="GO:0005506">
    <property type="term" value="F:iron ion binding"/>
    <property type="evidence" value="ECO:0007669"/>
    <property type="project" value="InterPro"/>
</dbReference>
<dbReference type="PANTHER" id="PTHR46696">
    <property type="entry name" value="P450, PUTATIVE (EUROFUNG)-RELATED"/>
    <property type="match status" value="1"/>
</dbReference>
<gene>
    <name evidence="2" type="ORF">DWB77_00438</name>
</gene>
<keyword evidence="2" id="KW-0560">Oxidoreductase</keyword>
<dbReference type="InterPro" id="IPR001128">
    <property type="entry name" value="Cyt_P450"/>
</dbReference>
<comment type="similarity">
    <text evidence="1">Belongs to the cytochrome P450 family.</text>
</comment>
<dbReference type="Pfam" id="PF00067">
    <property type="entry name" value="p450"/>
    <property type="match status" value="2"/>
</dbReference>
<proteinExistence type="inferred from homology"/>
<dbReference type="AlphaFoldDB" id="A0A387H6X4"/>
<dbReference type="GO" id="GO:0016705">
    <property type="term" value="F:oxidoreductase activity, acting on paired donors, with incorporation or reduction of molecular oxygen"/>
    <property type="evidence" value="ECO:0007669"/>
    <property type="project" value="InterPro"/>
</dbReference>
<reference evidence="2 3" key="1">
    <citation type="submission" date="2018-10" db="EMBL/GenBank/DDBJ databases">
        <title>Relationship between Morphology and Antimicrobial Activity in Streptomyces.</title>
        <authorList>
            <person name="Kang H.J."/>
            <person name="Kim S.B."/>
        </authorList>
    </citation>
    <scope>NUCLEOTIDE SEQUENCE [LARGE SCALE GENOMIC DNA]</scope>
    <source>
        <strain evidence="2 3">BH38</strain>
    </source>
</reference>
<organism evidence="2 3">
    <name type="scientific">Streptomyces hundungensis</name>
    <dbReference type="NCBI Taxonomy" id="1077946"/>
    <lineage>
        <taxon>Bacteria</taxon>
        <taxon>Bacillati</taxon>
        <taxon>Actinomycetota</taxon>
        <taxon>Actinomycetes</taxon>
        <taxon>Kitasatosporales</taxon>
        <taxon>Streptomycetaceae</taxon>
        <taxon>Streptomyces</taxon>
    </lineage>
</organism>
<dbReference type="Gene3D" id="1.10.630.10">
    <property type="entry name" value="Cytochrome P450"/>
    <property type="match status" value="1"/>
</dbReference>
<evidence type="ECO:0000256" key="1">
    <source>
        <dbReference type="ARBA" id="ARBA00010617"/>
    </source>
</evidence>
<dbReference type="KEGG" id="shun:DWB77_00438"/>
<dbReference type="GO" id="GO:0020037">
    <property type="term" value="F:heme binding"/>
    <property type="evidence" value="ECO:0007669"/>
    <property type="project" value="InterPro"/>
</dbReference>
<dbReference type="EMBL" id="CP032698">
    <property type="protein sequence ID" value="AYG78331.1"/>
    <property type="molecule type" value="Genomic_DNA"/>
</dbReference>
<dbReference type="SUPFAM" id="SSF48264">
    <property type="entry name" value="Cytochrome P450"/>
    <property type="match status" value="1"/>
</dbReference>
<name>A0A387H6X4_9ACTN</name>
<accession>A0A387H6X4</accession>
<sequence length="332" mass="35988">MTVPGFDALPVFLQRDGLLPAPALLAARDQARLTRTTTVFGQEAWLVTAAEDVRTVLGDSSLFTTGDSAPMFRSGDPDILDMPGALLFMDPPEHTILRKMLAPRFTSRALARWQPRIVEIIREHLDALEEAGPPADLMSHFTWQVPSQVICEMLGAPLDERERVQKLLDASFDFTISEAERASANEGINTYIHELALRARANPGAGLLSELVVEHGDELTPKNLAAIGATLLQAGHETTADMMASSVVALLAHPDQLAQLRADPTLIDKAVEELLRYLSVVQINPPRRATRDTIVGGQPISSGDLLLVALPAANHGPSPMKVGTRLSITRRA</sequence>